<protein>
    <submittedName>
        <fullName evidence="1">Uncharacterized protein</fullName>
    </submittedName>
</protein>
<gene>
    <name evidence="1" type="ORF">METZ01_LOCUS429016</name>
</gene>
<dbReference type="AlphaFoldDB" id="A0A382XYG3"/>
<accession>A0A382XYG3</accession>
<proteinExistence type="predicted"/>
<evidence type="ECO:0000313" key="1">
    <source>
        <dbReference type="EMBL" id="SVD76162.1"/>
    </source>
</evidence>
<reference evidence="1" key="1">
    <citation type="submission" date="2018-05" db="EMBL/GenBank/DDBJ databases">
        <authorList>
            <person name="Lanie J.A."/>
            <person name="Ng W.-L."/>
            <person name="Kazmierczak K.M."/>
            <person name="Andrzejewski T.M."/>
            <person name="Davidsen T.M."/>
            <person name="Wayne K.J."/>
            <person name="Tettelin H."/>
            <person name="Glass J.I."/>
            <person name="Rusch D."/>
            <person name="Podicherti R."/>
            <person name="Tsui H.-C.T."/>
            <person name="Winkler M.E."/>
        </authorList>
    </citation>
    <scope>NUCLEOTIDE SEQUENCE</scope>
</reference>
<dbReference type="EMBL" id="UINC01171544">
    <property type="protein sequence ID" value="SVD76162.1"/>
    <property type="molecule type" value="Genomic_DNA"/>
</dbReference>
<name>A0A382XYG3_9ZZZZ</name>
<organism evidence="1">
    <name type="scientific">marine metagenome</name>
    <dbReference type="NCBI Taxonomy" id="408172"/>
    <lineage>
        <taxon>unclassified sequences</taxon>
        <taxon>metagenomes</taxon>
        <taxon>ecological metagenomes</taxon>
    </lineage>
</organism>
<sequence>MVSEHNEKEFLYCTKKIMNDLILADEKRRLMLDKQKNRKLS</sequence>